<dbReference type="Proteomes" id="UP000642509">
    <property type="component" value="Unassembled WGS sequence"/>
</dbReference>
<keyword evidence="3" id="KW-0804">Transcription</keyword>
<evidence type="ECO:0000259" key="4">
    <source>
        <dbReference type="PROSITE" id="PS51077"/>
    </source>
</evidence>
<dbReference type="InterPro" id="IPR005471">
    <property type="entry name" value="Tscrpt_reg_IclR_N"/>
</dbReference>
<comment type="caution">
    <text evidence="6">The sequence shown here is derived from an EMBL/GenBank/DDBJ whole genome shotgun (WGS) entry which is preliminary data.</text>
</comment>
<dbReference type="SMART" id="SM00346">
    <property type="entry name" value="HTH_ICLR"/>
    <property type="match status" value="1"/>
</dbReference>
<dbReference type="PANTHER" id="PTHR30136:SF24">
    <property type="entry name" value="HTH-TYPE TRANSCRIPTIONAL REPRESSOR ALLR"/>
    <property type="match status" value="1"/>
</dbReference>
<evidence type="ECO:0000256" key="2">
    <source>
        <dbReference type="ARBA" id="ARBA00023125"/>
    </source>
</evidence>
<gene>
    <name evidence="6" type="ORF">GCM10010977_07820</name>
</gene>
<dbReference type="EMBL" id="BMLQ01000002">
    <property type="protein sequence ID" value="GGO42321.1"/>
    <property type="molecule type" value="Genomic_DNA"/>
</dbReference>
<dbReference type="SUPFAM" id="SSF55781">
    <property type="entry name" value="GAF domain-like"/>
    <property type="match status" value="1"/>
</dbReference>
<dbReference type="PROSITE" id="PS51078">
    <property type="entry name" value="ICLR_ED"/>
    <property type="match status" value="1"/>
</dbReference>
<dbReference type="InterPro" id="IPR036390">
    <property type="entry name" value="WH_DNA-bd_sf"/>
</dbReference>
<evidence type="ECO:0000259" key="5">
    <source>
        <dbReference type="PROSITE" id="PS51078"/>
    </source>
</evidence>
<dbReference type="InterPro" id="IPR036388">
    <property type="entry name" value="WH-like_DNA-bd_sf"/>
</dbReference>
<proteinExistence type="predicted"/>
<sequence length="257" mass="27493">MTVANSKSGESVVSRVARLLQCFDADHGELSAAELAERAGLSTSTTHRLASAMAEDGLLFRTGRGRFRIGLALWEAGQRGTRFQAFSQLALPFMEAIHVTLKQNVSLSILDESTAEIVYLERLTHRGAQEDLTKVALRQPALSVSAGLAMLAFSPAPVQERILSMPWDPSALQSGVTEGHMRRRLAQARVDGYVHLPGVLVGSLAGLAAPILDAHRQVLGALAIVQTMADVNLKVQVPVLLSATRGLSGMVGNLPRD</sequence>
<accession>A0ABQ2LRJ0</accession>
<dbReference type="Pfam" id="PF01614">
    <property type="entry name" value="IclR_C"/>
    <property type="match status" value="1"/>
</dbReference>
<reference evidence="7" key="1">
    <citation type="journal article" date="2019" name="Int. J. Syst. Evol. Microbiol.">
        <title>The Global Catalogue of Microorganisms (GCM) 10K type strain sequencing project: providing services to taxonomists for standard genome sequencing and annotation.</title>
        <authorList>
            <consortium name="The Broad Institute Genomics Platform"/>
            <consortium name="The Broad Institute Genome Sequencing Center for Infectious Disease"/>
            <person name="Wu L."/>
            <person name="Ma J."/>
        </authorList>
    </citation>
    <scope>NUCLEOTIDE SEQUENCE [LARGE SCALE GENOMIC DNA]</scope>
    <source>
        <strain evidence="7">CGMCC 1.7064</strain>
    </source>
</reference>
<keyword evidence="7" id="KW-1185">Reference proteome</keyword>
<feature type="domain" description="HTH iclR-type" evidence="4">
    <location>
        <begin position="10"/>
        <end position="71"/>
    </location>
</feature>
<evidence type="ECO:0000256" key="1">
    <source>
        <dbReference type="ARBA" id="ARBA00023015"/>
    </source>
</evidence>
<dbReference type="PANTHER" id="PTHR30136">
    <property type="entry name" value="HELIX-TURN-HELIX TRANSCRIPTIONAL REGULATOR, ICLR FAMILY"/>
    <property type="match status" value="1"/>
</dbReference>
<protein>
    <submittedName>
        <fullName evidence="6">IclR family transcriptional regulator</fullName>
    </submittedName>
</protein>
<keyword evidence="2" id="KW-0238">DNA-binding</keyword>
<feature type="domain" description="IclR-ED" evidence="5">
    <location>
        <begin position="72"/>
        <end position="253"/>
    </location>
</feature>
<keyword evidence="1" id="KW-0805">Transcription regulation</keyword>
<dbReference type="PROSITE" id="PS51077">
    <property type="entry name" value="HTH_ICLR"/>
    <property type="match status" value="1"/>
</dbReference>
<organism evidence="6 7">
    <name type="scientific">Citricoccus zhacaiensis</name>
    <dbReference type="NCBI Taxonomy" id="489142"/>
    <lineage>
        <taxon>Bacteria</taxon>
        <taxon>Bacillati</taxon>
        <taxon>Actinomycetota</taxon>
        <taxon>Actinomycetes</taxon>
        <taxon>Micrococcales</taxon>
        <taxon>Micrococcaceae</taxon>
        <taxon>Citricoccus</taxon>
    </lineage>
</organism>
<dbReference type="InterPro" id="IPR029016">
    <property type="entry name" value="GAF-like_dom_sf"/>
</dbReference>
<evidence type="ECO:0000313" key="6">
    <source>
        <dbReference type="EMBL" id="GGO42321.1"/>
    </source>
</evidence>
<dbReference type="Gene3D" id="3.30.450.40">
    <property type="match status" value="1"/>
</dbReference>
<dbReference type="Gene3D" id="1.10.10.10">
    <property type="entry name" value="Winged helix-like DNA-binding domain superfamily/Winged helix DNA-binding domain"/>
    <property type="match status" value="1"/>
</dbReference>
<dbReference type="Pfam" id="PF09339">
    <property type="entry name" value="HTH_IclR"/>
    <property type="match status" value="1"/>
</dbReference>
<dbReference type="InterPro" id="IPR050707">
    <property type="entry name" value="HTH_MetabolicPath_Reg"/>
</dbReference>
<evidence type="ECO:0000256" key="3">
    <source>
        <dbReference type="ARBA" id="ARBA00023163"/>
    </source>
</evidence>
<name>A0ABQ2LRJ0_9MICC</name>
<evidence type="ECO:0000313" key="7">
    <source>
        <dbReference type="Proteomes" id="UP000642509"/>
    </source>
</evidence>
<dbReference type="SUPFAM" id="SSF46785">
    <property type="entry name" value="Winged helix' DNA-binding domain"/>
    <property type="match status" value="1"/>
</dbReference>
<dbReference type="InterPro" id="IPR014757">
    <property type="entry name" value="Tscrpt_reg_IclR_C"/>
</dbReference>